<sequence>MASVYNFTFDNLTGLNEDSCSISEKEMQNQNFGNYNIQSYFLPNCGMKKTIEFATSQPNVFFNGGHAGLGGCNIDSDSNLKIGTIQTNPKCRISLQQRPFLTVPFLGRGPSRPIEEANLQQGSYSGDKKSCKNLTEKTIKINQELVPSLKSSIQNPANLCEGVAADGWIRGGLPSRELSRDKDYFSKCN</sequence>
<name>A0A6C0JBX1_9ZZZZ</name>
<proteinExistence type="predicted"/>
<organism evidence="1">
    <name type="scientific">viral metagenome</name>
    <dbReference type="NCBI Taxonomy" id="1070528"/>
    <lineage>
        <taxon>unclassified sequences</taxon>
        <taxon>metagenomes</taxon>
        <taxon>organismal metagenomes</taxon>
    </lineage>
</organism>
<protein>
    <submittedName>
        <fullName evidence="1">Uncharacterized protein</fullName>
    </submittedName>
</protein>
<dbReference type="AlphaFoldDB" id="A0A6C0JBX1"/>
<evidence type="ECO:0000313" key="1">
    <source>
        <dbReference type="EMBL" id="QHU02196.1"/>
    </source>
</evidence>
<reference evidence="1" key="1">
    <citation type="journal article" date="2020" name="Nature">
        <title>Giant virus diversity and host interactions through global metagenomics.</title>
        <authorList>
            <person name="Schulz F."/>
            <person name="Roux S."/>
            <person name="Paez-Espino D."/>
            <person name="Jungbluth S."/>
            <person name="Walsh D.A."/>
            <person name="Denef V.J."/>
            <person name="McMahon K.D."/>
            <person name="Konstantinidis K.T."/>
            <person name="Eloe-Fadrosh E.A."/>
            <person name="Kyrpides N.C."/>
            <person name="Woyke T."/>
        </authorList>
    </citation>
    <scope>NUCLEOTIDE SEQUENCE</scope>
    <source>
        <strain evidence="1">GVMAG-M-3300025880-75</strain>
    </source>
</reference>
<dbReference type="EMBL" id="MN740355">
    <property type="protein sequence ID" value="QHU02196.1"/>
    <property type="molecule type" value="Genomic_DNA"/>
</dbReference>
<accession>A0A6C0JBX1</accession>